<evidence type="ECO:0000259" key="9">
    <source>
        <dbReference type="Pfam" id="PF00078"/>
    </source>
</evidence>
<dbReference type="CDD" id="cd00303">
    <property type="entry name" value="retropepsin_like"/>
    <property type="match status" value="1"/>
</dbReference>
<gene>
    <name evidence="11" type="ORF">KY290_007260</name>
</gene>
<evidence type="ECO:0000256" key="4">
    <source>
        <dbReference type="ARBA" id="ARBA00022722"/>
    </source>
</evidence>
<dbReference type="Pfam" id="PF00078">
    <property type="entry name" value="RVT_1"/>
    <property type="match status" value="1"/>
</dbReference>
<feature type="domain" description="Reverse transcriptase RNase H-like" evidence="10">
    <location>
        <begin position="1101"/>
        <end position="1204"/>
    </location>
</feature>
<dbReference type="EMBL" id="JAIVGD010000003">
    <property type="protein sequence ID" value="KAH0775849.1"/>
    <property type="molecule type" value="Genomic_DNA"/>
</dbReference>
<evidence type="ECO:0000259" key="10">
    <source>
        <dbReference type="Pfam" id="PF17917"/>
    </source>
</evidence>
<evidence type="ECO:0000313" key="12">
    <source>
        <dbReference type="Proteomes" id="UP000826656"/>
    </source>
</evidence>
<keyword evidence="6" id="KW-0378">Hydrolase</keyword>
<name>A0ABQ7W523_SOLTU</name>
<dbReference type="PANTHER" id="PTHR24559">
    <property type="entry name" value="TRANSPOSON TY3-I GAG-POL POLYPROTEIN"/>
    <property type="match status" value="1"/>
</dbReference>
<dbReference type="PANTHER" id="PTHR24559:SF439">
    <property type="entry name" value="RETROTRANSPOSON, UNCLASSIFIED-LIKE PROTEIN"/>
    <property type="match status" value="1"/>
</dbReference>
<dbReference type="InterPro" id="IPR041373">
    <property type="entry name" value="RT_RNaseH"/>
</dbReference>
<evidence type="ECO:0000256" key="3">
    <source>
        <dbReference type="ARBA" id="ARBA00022695"/>
    </source>
</evidence>
<keyword evidence="7" id="KW-0695">RNA-directed DNA polymerase</keyword>
<comment type="caution">
    <text evidence="11">The sequence shown here is derived from an EMBL/GenBank/DDBJ whole genome shotgun (WGS) entry which is preliminary data.</text>
</comment>
<feature type="region of interest" description="Disordered" evidence="8">
    <location>
        <begin position="662"/>
        <end position="683"/>
    </location>
</feature>
<evidence type="ECO:0000256" key="1">
    <source>
        <dbReference type="ARBA" id="ARBA00012493"/>
    </source>
</evidence>
<evidence type="ECO:0000256" key="5">
    <source>
        <dbReference type="ARBA" id="ARBA00022759"/>
    </source>
</evidence>
<evidence type="ECO:0000256" key="6">
    <source>
        <dbReference type="ARBA" id="ARBA00022801"/>
    </source>
</evidence>
<dbReference type="InterPro" id="IPR053134">
    <property type="entry name" value="RNA-dir_DNA_polymerase"/>
</dbReference>
<dbReference type="InterPro" id="IPR021109">
    <property type="entry name" value="Peptidase_aspartic_dom_sf"/>
</dbReference>
<evidence type="ECO:0000313" key="11">
    <source>
        <dbReference type="EMBL" id="KAH0775849.1"/>
    </source>
</evidence>
<dbReference type="CDD" id="cd01647">
    <property type="entry name" value="RT_LTR"/>
    <property type="match status" value="1"/>
</dbReference>
<accession>A0ABQ7W523</accession>
<dbReference type="InterPro" id="IPR000477">
    <property type="entry name" value="RT_dom"/>
</dbReference>
<dbReference type="SUPFAM" id="SSF56672">
    <property type="entry name" value="DNA/RNA polymerases"/>
    <property type="match status" value="1"/>
</dbReference>
<keyword evidence="3" id="KW-0548">Nucleotidyltransferase</keyword>
<dbReference type="Gene3D" id="3.30.70.270">
    <property type="match status" value="1"/>
</dbReference>
<reference evidence="11 12" key="1">
    <citation type="journal article" date="2021" name="bioRxiv">
        <title>Chromosome-scale and haplotype-resolved genome assembly of a tetraploid potato cultivar.</title>
        <authorList>
            <person name="Sun H."/>
            <person name="Jiao W.-B."/>
            <person name="Krause K."/>
            <person name="Campoy J.A."/>
            <person name="Goel M."/>
            <person name="Folz-Donahue K."/>
            <person name="Kukat C."/>
            <person name="Huettel B."/>
            <person name="Schneeberger K."/>
        </authorList>
    </citation>
    <scope>NUCLEOTIDE SEQUENCE [LARGE SCALE GENOMIC DNA]</scope>
    <source>
        <strain evidence="11">SolTubOtavaFocal</strain>
        <tissue evidence="11">Leaves</tissue>
    </source>
</reference>
<dbReference type="Proteomes" id="UP000826656">
    <property type="component" value="Unassembled WGS sequence"/>
</dbReference>
<dbReference type="InterPro" id="IPR043128">
    <property type="entry name" value="Rev_trsase/Diguanyl_cyclase"/>
</dbReference>
<protein>
    <recommendedName>
        <fullName evidence="1">RNA-directed DNA polymerase</fullName>
        <ecNumber evidence="1">2.7.7.49</ecNumber>
    </recommendedName>
</protein>
<proteinExistence type="predicted"/>
<keyword evidence="2" id="KW-0808">Transferase</keyword>
<organism evidence="11 12">
    <name type="scientific">Solanum tuberosum</name>
    <name type="common">Potato</name>
    <dbReference type="NCBI Taxonomy" id="4113"/>
    <lineage>
        <taxon>Eukaryota</taxon>
        <taxon>Viridiplantae</taxon>
        <taxon>Streptophyta</taxon>
        <taxon>Embryophyta</taxon>
        <taxon>Tracheophyta</taxon>
        <taxon>Spermatophyta</taxon>
        <taxon>Magnoliopsida</taxon>
        <taxon>eudicotyledons</taxon>
        <taxon>Gunneridae</taxon>
        <taxon>Pentapetalae</taxon>
        <taxon>asterids</taxon>
        <taxon>lamiids</taxon>
        <taxon>Solanales</taxon>
        <taxon>Solanaceae</taxon>
        <taxon>Solanoideae</taxon>
        <taxon>Solaneae</taxon>
        <taxon>Solanum</taxon>
    </lineage>
</organism>
<keyword evidence="5" id="KW-0255">Endonuclease</keyword>
<dbReference type="Gene3D" id="2.40.70.10">
    <property type="entry name" value="Acid Proteases"/>
    <property type="match status" value="1"/>
</dbReference>
<keyword evidence="12" id="KW-1185">Reference proteome</keyword>
<evidence type="ECO:0000256" key="8">
    <source>
        <dbReference type="SAM" id="MobiDB-lite"/>
    </source>
</evidence>
<sequence>MNVNASHVKFTTRVGNTQSAKANSFEGRTNQKLTLKEMQWKDYPFLDSDVSAIFDELLEMKLFELPEMKRPDEVGKSDDPKYCKYHRLVGHLIEKCFVFKDKIMDLAREGKIELEDEKLSSNQVSVASDLPNPVMTCNFVEGNMEQDIPNTNQTRMIKFGDFEPIEVNNLLSLPILSDVASVGEGSTRQDEDLVYDLDDWGWTFVTCRRRRKVSLYKDSTKQHVREKMVRRPKTKTLIVHSKKKEIKVHHYQELWRPITLGEYLPNWCYTKFTFDGTKALCCNVDEKEAKDETPSCPSPKDAPKLSPEVENPSCPSPKNAPQSSPGVENACMAKITFSDDDLLFGDTFHNHPLFMVGFAREKRVNKILVDGGSGIKILPIRTMKELGISTADLTDSRLMIQGFNQGGQRSIGTVKIDLTIGELQSSVWLHVIDENTSYNILLGRPWVHENKVIPSTYHQCLKYYEDGVAKSIIADDNPFTEAEAHFTDAKFYLKKYSIKVDAIASEGVRLLNNMAKVAVGKAKVANKEDSKLGNPNKMPNVIGAFSSKKVTLILRYVPKAKEDKGHSLKLRENALEGLTLHVRRIDTVKSSTKLLRKSVAPKSLLHGKFVAPKSLLHGKFVAPKSPLYEALPMKRTEEGFDPNIYKLLAKVGFDLNEPSKLGKLPSEPAMRQQRKGLGYKQPPPIRISIKRVSNNYITVEDEFTNSNKRPFVFDRLGSSTKRISVFERLGPLRKKNKNEATKEHCGLMWRSTKGKVACCGLHKQRSEDEESVGSSYHVATQDERHIFSPIKIDGELENVSWCYHISFNDGEPQEDEDAKDTPPELEEGVKVTVDALKEINLGTDEDPKPTYVNASLASDEEKAYVDLLKEYKDVFAWSYKEMPGLDPKVAVHHLAVKSGARPIKQAQRRFRPELVPVIETEVCKLIEAGFIREVKYPTWVSSIVPVRKKNGQIRVCVDFRDLNNACPKDEFPLPIPELMIDATTGYDAMPFMDGSSGYNQIRMSPKDEELTAFHTPKDIYCYKVMPFGLKNAGATYQRAMQNIFDNILHKNVECYVDDLVVKSRKKCDHLQDLRMDQACSNAFESIKSYLTKPLVLAAPVPGKPLILYISAQERSVGALLAQENGKGKENSLYYLSRMMTPNELKYSPIEKLCLALVFSIQKMKHYFQAHVVRLISKANPIKFVMSKPVLNDRLARWYLQFQQFEIVYVP</sequence>
<evidence type="ECO:0000256" key="7">
    <source>
        <dbReference type="ARBA" id="ARBA00022918"/>
    </source>
</evidence>
<feature type="domain" description="Reverse transcriptase" evidence="9">
    <location>
        <begin position="946"/>
        <end position="1078"/>
    </location>
</feature>
<feature type="region of interest" description="Disordered" evidence="8">
    <location>
        <begin position="289"/>
        <end position="325"/>
    </location>
</feature>
<keyword evidence="4" id="KW-0540">Nuclease</keyword>
<dbReference type="EC" id="2.7.7.49" evidence="1"/>
<dbReference type="CDD" id="cd09274">
    <property type="entry name" value="RNase_HI_RT_Ty3"/>
    <property type="match status" value="1"/>
</dbReference>
<dbReference type="Gene3D" id="3.10.10.10">
    <property type="entry name" value="HIV Type 1 Reverse Transcriptase, subunit A, domain 1"/>
    <property type="match status" value="1"/>
</dbReference>
<evidence type="ECO:0000256" key="2">
    <source>
        <dbReference type="ARBA" id="ARBA00022679"/>
    </source>
</evidence>
<dbReference type="InterPro" id="IPR043502">
    <property type="entry name" value="DNA/RNA_pol_sf"/>
</dbReference>
<dbReference type="Pfam" id="PF17917">
    <property type="entry name" value="RT_RNaseH"/>
    <property type="match status" value="1"/>
</dbReference>